<protein>
    <recommendedName>
        <fullName evidence="2">HTH merR-type domain-containing protein</fullName>
    </recommendedName>
</protein>
<comment type="caution">
    <text evidence="3">The sequence shown here is derived from an EMBL/GenBank/DDBJ whole genome shotgun (WGS) entry which is preliminary data.</text>
</comment>
<dbReference type="InterPro" id="IPR009061">
    <property type="entry name" value="DNA-bd_dom_put_sf"/>
</dbReference>
<dbReference type="SUPFAM" id="SSF46955">
    <property type="entry name" value="Putative DNA-binding domain"/>
    <property type="match status" value="1"/>
</dbReference>
<proteinExistence type="predicted"/>
<feature type="compositionally biased region" description="Polar residues" evidence="1">
    <location>
        <begin position="227"/>
        <end position="240"/>
    </location>
</feature>
<feature type="region of interest" description="Disordered" evidence="1">
    <location>
        <begin position="137"/>
        <end position="257"/>
    </location>
</feature>
<dbReference type="Gene3D" id="1.10.1660.10">
    <property type="match status" value="1"/>
</dbReference>
<evidence type="ECO:0000313" key="4">
    <source>
        <dbReference type="Proteomes" id="UP000247609"/>
    </source>
</evidence>
<feature type="domain" description="HTH merR-type" evidence="2">
    <location>
        <begin position="25"/>
        <end position="95"/>
    </location>
</feature>
<accession>A0A318QI67</accession>
<evidence type="ECO:0000259" key="2">
    <source>
        <dbReference type="PROSITE" id="PS50937"/>
    </source>
</evidence>
<dbReference type="AlphaFoldDB" id="A0A318QI67"/>
<dbReference type="SMART" id="SM00422">
    <property type="entry name" value="HTH_MERR"/>
    <property type="match status" value="1"/>
</dbReference>
<evidence type="ECO:0000256" key="1">
    <source>
        <dbReference type="SAM" id="MobiDB-lite"/>
    </source>
</evidence>
<dbReference type="GO" id="GO:0006355">
    <property type="term" value="P:regulation of DNA-templated transcription"/>
    <property type="evidence" value="ECO:0007669"/>
    <property type="project" value="InterPro"/>
</dbReference>
<gene>
    <name evidence="3" type="ORF">CFR71_01355</name>
</gene>
<dbReference type="Proteomes" id="UP000247609">
    <property type="component" value="Unassembled WGS sequence"/>
</dbReference>
<dbReference type="GO" id="GO:0003677">
    <property type="term" value="F:DNA binding"/>
    <property type="evidence" value="ECO:0007669"/>
    <property type="project" value="InterPro"/>
</dbReference>
<organism evidence="3 4">
    <name type="scientific">Novacetimonas pomaceti</name>
    <dbReference type="NCBI Taxonomy" id="2021998"/>
    <lineage>
        <taxon>Bacteria</taxon>
        <taxon>Pseudomonadati</taxon>
        <taxon>Pseudomonadota</taxon>
        <taxon>Alphaproteobacteria</taxon>
        <taxon>Acetobacterales</taxon>
        <taxon>Acetobacteraceae</taxon>
        <taxon>Novacetimonas</taxon>
    </lineage>
</organism>
<dbReference type="PROSITE" id="PS50937">
    <property type="entry name" value="HTH_MERR_2"/>
    <property type="match status" value="1"/>
</dbReference>
<dbReference type="Pfam" id="PF13411">
    <property type="entry name" value="MerR_1"/>
    <property type="match status" value="1"/>
</dbReference>
<dbReference type="InterPro" id="IPR000551">
    <property type="entry name" value="MerR-type_HTH_dom"/>
</dbReference>
<evidence type="ECO:0000313" key="3">
    <source>
        <dbReference type="EMBL" id="PYD77018.1"/>
    </source>
</evidence>
<sequence length="298" mass="31590">MNVQDPAPDGMRNLSAAPAGSSDDALPIYEVARQLGIAQHVLRTWENRFPQLQPIRGPSGRRLYRPDDVALLRRISDMLYVRHLSLGEVQRILTGPDVAGDDALHVAASPVASTPVPEGRAVVEITDVRIEEVTIVEEVASDEAAPTSGDASAEEGPVVPAGPEAMADAPLMEDGKDGYDAAASRESPESDVPPVGAAQPHDCGPEMPMDAAGSADAPVPQPETAARASTQEDISAQDASATVPVAQAEAEEAEEDEAPLEQLVMLELERLRAENTALRENLRGILVELQALREMVPV</sequence>
<feature type="region of interest" description="Disordered" evidence="1">
    <location>
        <begin position="1"/>
        <end position="20"/>
    </location>
</feature>
<dbReference type="EMBL" id="NOXG01000001">
    <property type="protein sequence ID" value="PYD77018.1"/>
    <property type="molecule type" value="Genomic_DNA"/>
</dbReference>
<reference evidence="3 4" key="1">
    <citation type="submission" date="2017-07" db="EMBL/GenBank/DDBJ databases">
        <title>A draft genome sequence of Komagataeibacter sp. T5K1.</title>
        <authorList>
            <person name="Skraban J."/>
            <person name="Cleenwerck I."/>
            <person name="Vandamme P."/>
            <person name="Trcek J."/>
        </authorList>
    </citation>
    <scope>NUCLEOTIDE SEQUENCE [LARGE SCALE GENOMIC DNA]</scope>
    <source>
        <strain evidence="3 4">T5K1</strain>
    </source>
</reference>
<name>A0A318QI67_9PROT</name>